<keyword evidence="5" id="KW-1185">Reference proteome</keyword>
<comment type="caution">
    <text evidence="4">The sequence shown here is derived from an EMBL/GenBank/DDBJ whole genome shotgun (WGS) entry which is preliminary data.</text>
</comment>
<dbReference type="PANTHER" id="PTHR35861:SF1">
    <property type="entry name" value="PHAGE TAIL SHEATH PROTEIN"/>
    <property type="match status" value="1"/>
</dbReference>
<feature type="domain" description="Tail sheath protein subtilisin-like" evidence="2">
    <location>
        <begin position="184"/>
        <end position="357"/>
    </location>
</feature>
<dbReference type="EMBL" id="SMYL01000004">
    <property type="protein sequence ID" value="TDK65978.1"/>
    <property type="molecule type" value="Genomic_DNA"/>
</dbReference>
<gene>
    <name evidence="4" type="ORF">E2I14_10310</name>
</gene>
<evidence type="ECO:0000259" key="3">
    <source>
        <dbReference type="Pfam" id="PF17482"/>
    </source>
</evidence>
<comment type="similarity">
    <text evidence="1">Belongs to the myoviridae tail sheath protein family.</text>
</comment>
<evidence type="ECO:0000259" key="2">
    <source>
        <dbReference type="Pfam" id="PF04984"/>
    </source>
</evidence>
<dbReference type="InterPro" id="IPR052042">
    <property type="entry name" value="Tail_sheath_structural"/>
</dbReference>
<sequence length="475" mass="51324">MAANFLHGVETIEVSRGARPINVVKSAVIGIVGCAPTGPVNSPTLLLSDRDAAVFGPEVRGWYSLTEALTTIYGYGNVTVIAVNVLDPAIHRTQEPSATLTFSADNDRGMLRGGLSNLVLTYEGKALKEGKDYEANLLTGHCQRLPNGSIPVGATVNASYYYADYKKVDSSDIIGKVEASGRRTGLQLLADTYNDFGFCAKILVIPSYTNYTPNAQALQAMASKIGAVAYIDAPTGTLFSDALKGRGPSGINNFNTSHPRTMLCYPNVKMAHRVSGGVTLSPLSTHAAALRATVDQNEGFWYSTSNHELVGVLGLERPLSARIDDPQSEVNLLNEKGITTVFSSYGTGLRLWGNRTAAFPIEADMKTFEAVRRTADIINESIRYASLPFIDKPLTPALFTSIIESVNAFGRKLEGDGAVLGFKAWMNKDRNPPIELSKGHLLVSYKFTPPPALERLSYESEITDEYLVKITSLGE</sequence>
<dbReference type="InterPro" id="IPR035089">
    <property type="entry name" value="Phage_sheath_subtilisin"/>
</dbReference>
<dbReference type="RefSeq" id="WP_133328113.1">
    <property type="nucleotide sequence ID" value="NZ_SMYL01000004.1"/>
</dbReference>
<name>A0A4R5W3I2_9BURK</name>
<evidence type="ECO:0000256" key="1">
    <source>
        <dbReference type="ARBA" id="ARBA00008005"/>
    </source>
</evidence>
<evidence type="ECO:0000313" key="5">
    <source>
        <dbReference type="Proteomes" id="UP000294829"/>
    </source>
</evidence>
<feature type="domain" description="Tail sheath protein C-terminal" evidence="3">
    <location>
        <begin position="367"/>
        <end position="462"/>
    </location>
</feature>
<evidence type="ECO:0000313" key="4">
    <source>
        <dbReference type="EMBL" id="TDK65978.1"/>
    </source>
</evidence>
<protein>
    <submittedName>
        <fullName evidence="4">Phage tail sheath family protein</fullName>
    </submittedName>
</protein>
<dbReference type="Gene3D" id="3.40.50.11780">
    <property type="match status" value="1"/>
</dbReference>
<accession>A0A4R5W3I2</accession>
<dbReference type="Pfam" id="PF04984">
    <property type="entry name" value="Phage_sheath_1"/>
    <property type="match status" value="1"/>
</dbReference>
<dbReference type="InterPro" id="IPR020287">
    <property type="entry name" value="Tail_sheath_C"/>
</dbReference>
<dbReference type="PANTHER" id="PTHR35861">
    <property type="match status" value="1"/>
</dbReference>
<reference evidence="4 5" key="1">
    <citation type="submission" date="2019-03" db="EMBL/GenBank/DDBJ databases">
        <title>Sapientia aquatica gen. nov., sp. nov., isolated from a crater lake.</title>
        <authorList>
            <person name="Felfoldi T."/>
            <person name="Szabo A."/>
            <person name="Toth E."/>
            <person name="Schumann P."/>
            <person name="Keki Z."/>
            <person name="Marialigeti K."/>
            <person name="Mathe I."/>
        </authorList>
    </citation>
    <scope>NUCLEOTIDE SEQUENCE [LARGE SCALE GENOMIC DNA]</scope>
    <source>
        <strain evidence="4 5">SA-152</strain>
    </source>
</reference>
<dbReference type="AlphaFoldDB" id="A0A4R5W3I2"/>
<dbReference type="Proteomes" id="UP000294829">
    <property type="component" value="Unassembled WGS sequence"/>
</dbReference>
<organism evidence="4 5">
    <name type="scientific">Sapientia aquatica</name>
    <dbReference type="NCBI Taxonomy" id="1549640"/>
    <lineage>
        <taxon>Bacteria</taxon>
        <taxon>Pseudomonadati</taxon>
        <taxon>Pseudomonadota</taxon>
        <taxon>Betaproteobacteria</taxon>
        <taxon>Burkholderiales</taxon>
        <taxon>Oxalobacteraceae</taxon>
        <taxon>Sapientia</taxon>
    </lineage>
</organism>
<proteinExistence type="inferred from homology"/>
<dbReference type="Pfam" id="PF17482">
    <property type="entry name" value="Phage_sheath_1C"/>
    <property type="match status" value="1"/>
</dbReference>
<dbReference type="OrthoDB" id="9767864at2"/>